<evidence type="ECO:0000313" key="4">
    <source>
        <dbReference type="Proteomes" id="UP000767238"/>
    </source>
</evidence>
<evidence type="ECO:0000256" key="2">
    <source>
        <dbReference type="SAM" id="MobiDB-lite"/>
    </source>
</evidence>
<gene>
    <name evidence="3" type="ORF">KCV03_g10392</name>
</gene>
<sequence length="402" mass="44229">STGLTTAVYMIERCIEADAKAEADAVRVNHHHNDNQDSPSQPPDSTSHAPTNHHSPSLRPSEGRQASRRMSLEVVAEAQSDVDGFVKELDQTRRQLDDQIHKFIAQKERVHALRARVAHTLSRPTRALHTDLWESLAHYPPADQPSGASDTKRDAQGTNDKSHECGNELLSLFTPVYLPLLESRPLGPSRSPSAPALSDTDDSSTIVDDRQALQRANTDPAGDNKSLSYRRGLGSRAPSSGSDQGRSLVSALRSRSDGPRLSNQKRISLIAGDEVVVPSDNIFSSIARDSNHRPDDESGARHIEVQTPAHHPHYDQHPEAWSRHNDKMASYNGLTGDFYGYFNYRPVARPGADWHYGEGVDWAGKVIAKVSGKSIEGSMQETIWKLPGMLNITFHPESKSSA</sequence>
<proteinExistence type="predicted"/>
<comment type="caution">
    <text evidence="3">The sequence shown here is derived from an EMBL/GenBank/DDBJ whole genome shotgun (WGS) entry which is preliminary data.</text>
</comment>
<accession>A0A9P8G5R7</accession>
<protein>
    <submittedName>
        <fullName evidence="3">Uncharacterized protein</fullName>
    </submittedName>
</protein>
<feature type="compositionally biased region" description="Low complexity" evidence="2">
    <location>
        <begin position="36"/>
        <end position="45"/>
    </location>
</feature>
<feature type="coiled-coil region" evidence="1">
    <location>
        <begin position="75"/>
        <end position="106"/>
    </location>
</feature>
<dbReference type="Gene3D" id="3.40.710.10">
    <property type="entry name" value="DD-peptidase/beta-lactamase superfamily"/>
    <property type="match status" value="1"/>
</dbReference>
<dbReference type="InterPro" id="IPR012338">
    <property type="entry name" value="Beta-lactam/transpept-like"/>
</dbReference>
<name>A0A9P8G5R7_AURME</name>
<feature type="region of interest" description="Disordered" evidence="2">
    <location>
        <begin position="184"/>
        <end position="265"/>
    </location>
</feature>
<reference evidence="3" key="1">
    <citation type="journal article" date="2021" name="J Fungi (Basel)">
        <title>Virulence traits and population genomics of the black yeast Aureobasidium melanogenum.</title>
        <authorList>
            <person name="Cernosa A."/>
            <person name="Sun X."/>
            <person name="Gostincar C."/>
            <person name="Fang C."/>
            <person name="Gunde-Cimerman N."/>
            <person name="Song Z."/>
        </authorList>
    </citation>
    <scope>NUCLEOTIDE SEQUENCE</scope>
    <source>
        <strain evidence="3">EXF-8016</strain>
    </source>
</reference>
<feature type="non-terminal residue" evidence="3">
    <location>
        <position position="402"/>
    </location>
</feature>
<evidence type="ECO:0000313" key="3">
    <source>
        <dbReference type="EMBL" id="KAH0208758.1"/>
    </source>
</evidence>
<feature type="compositionally biased region" description="Polar residues" evidence="2">
    <location>
        <begin position="237"/>
        <end position="247"/>
    </location>
</feature>
<dbReference type="SUPFAM" id="SSF56601">
    <property type="entry name" value="beta-lactamase/transpeptidase-like"/>
    <property type="match status" value="1"/>
</dbReference>
<organism evidence="3 4">
    <name type="scientific">Aureobasidium melanogenum</name>
    <name type="common">Aureobasidium pullulans var. melanogenum</name>
    <dbReference type="NCBI Taxonomy" id="46634"/>
    <lineage>
        <taxon>Eukaryota</taxon>
        <taxon>Fungi</taxon>
        <taxon>Dikarya</taxon>
        <taxon>Ascomycota</taxon>
        <taxon>Pezizomycotina</taxon>
        <taxon>Dothideomycetes</taxon>
        <taxon>Dothideomycetidae</taxon>
        <taxon>Dothideales</taxon>
        <taxon>Saccotheciaceae</taxon>
        <taxon>Aureobasidium</taxon>
    </lineage>
</organism>
<dbReference type="EMBL" id="JAHFYH010000345">
    <property type="protein sequence ID" value="KAH0208758.1"/>
    <property type="molecule type" value="Genomic_DNA"/>
</dbReference>
<evidence type="ECO:0000256" key="1">
    <source>
        <dbReference type="SAM" id="Coils"/>
    </source>
</evidence>
<feature type="non-terminal residue" evidence="3">
    <location>
        <position position="1"/>
    </location>
</feature>
<keyword evidence="1" id="KW-0175">Coiled coil</keyword>
<feature type="region of interest" description="Disordered" evidence="2">
    <location>
        <begin position="31"/>
        <end position="71"/>
    </location>
</feature>
<dbReference type="AlphaFoldDB" id="A0A9P8G5R7"/>
<reference evidence="3" key="2">
    <citation type="submission" date="2021-08" db="EMBL/GenBank/DDBJ databases">
        <authorList>
            <person name="Gostincar C."/>
            <person name="Sun X."/>
            <person name="Song Z."/>
            <person name="Gunde-Cimerman N."/>
        </authorList>
    </citation>
    <scope>NUCLEOTIDE SEQUENCE</scope>
    <source>
        <strain evidence="3">EXF-8016</strain>
    </source>
</reference>
<feature type="compositionally biased region" description="Basic and acidic residues" evidence="2">
    <location>
        <begin position="150"/>
        <end position="164"/>
    </location>
</feature>
<dbReference type="Proteomes" id="UP000767238">
    <property type="component" value="Unassembled WGS sequence"/>
</dbReference>
<feature type="region of interest" description="Disordered" evidence="2">
    <location>
        <begin position="137"/>
        <end position="164"/>
    </location>
</feature>
<feature type="compositionally biased region" description="Polar residues" evidence="2">
    <location>
        <begin position="46"/>
        <end position="55"/>
    </location>
</feature>